<dbReference type="OrthoDB" id="5875658at2759"/>
<evidence type="ECO:0000313" key="1">
    <source>
        <dbReference type="EMBL" id="CBX25134.1"/>
    </source>
</evidence>
<keyword evidence="2" id="KW-1185">Reference proteome</keyword>
<dbReference type="SMR" id="E2JKZ5"/>
<dbReference type="CTD" id="266922"/>
<name>E2JKZ5_CAEEL</name>
<dbReference type="EMBL" id="BX284605">
    <property type="protein sequence ID" value="CBX25134.1"/>
    <property type="molecule type" value="Genomic_DNA"/>
</dbReference>
<dbReference type="AGR" id="WB:WBGene00007423"/>
<evidence type="ECO:0000313" key="2">
    <source>
        <dbReference type="Proteomes" id="UP000001940"/>
    </source>
</evidence>
<dbReference type="Bgee" id="WBGene00007423">
    <property type="expression patterns" value="Expressed in adult organism and 1 other cell type or tissue"/>
</dbReference>
<protein>
    <submittedName>
        <fullName evidence="1">DUF19 domain-containing protein</fullName>
    </submittedName>
</protein>
<dbReference type="ExpressionAtlas" id="E2JKZ5">
    <property type="expression patterns" value="baseline and differential"/>
</dbReference>
<organism evidence="1 2">
    <name type="scientific">Caenorhabditis elegans</name>
    <dbReference type="NCBI Taxonomy" id="6239"/>
    <lineage>
        <taxon>Eukaryota</taxon>
        <taxon>Metazoa</taxon>
        <taxon>Ecdysozoa</taxon>
        <taxon>Nematoda</taxon>
        <taxon>Chromadorea</taxon>
        <taxon>Rhabditida</taxon>
        <taxon>Rhabditina</taxon>
        <taxon>Rhabditomorpha</taxon>
        <taxon>Rhabditoidea</taxon>
        <taxon>Rhabditidae</taxon>
        <taxon>Peloderinae</taxon>
        <taxon>Caenorhabditis</taxon>
    </lineage>
</organism>
<dbReference type="Proteomes" id="UP000001940">
    <property type="component" value="Chromosome V"/>
</dbReference>
<gene>
    <name evidence="1 3" type="ORF">C08B6.2</name>
    <name evidence="1" type="ORF">CELE_C08B6.2</name>
</gene>
<dbReference type="PhylomeDB" id="E2JKZ5"/>
<proteinExistence type="predicted"/>
<reference evidence="1 2" key="1">
    <citation type="journal article" date="1998" name="Science">
        <title>Genome sequence of the nematode C. elegans: a platform for investigating biology.</title>
        <authorList>
            <consortium name="The C. elegans sequencing consortium"/>
            <person name="Sulson J.E."/>
            <person name="Waterston R."/>
        </authorList>
    </citation>
    <scope>NUCLEOTIDE SEQUENCE [LARGE SCALE GENOMIC DNA]</scope>
    <source>
        <strain evidence="1 2">Bristol N2</strain>
    </source>
</reference>
<dbReference type="GeneID" id="266922"/>
<dbReference type="RefSeq" id="NP_001256181.1">
    <property type="nucleotide sequence ID" value="NM_001269252.1"/>
</dbReference>
<accession>E2JKZ5</accession>
<dbReference type="AlphaFoldDB" id="E2JKZ5"/>
<dbReference type="WormBase" id="C08B6.2c">
    <property type="protein sequence ID" value="CE45408"/>
    <property type="gene ID" value="WBGene00007423"/>
</dbReference>
<evidence type="ECO:0000313" key="3">
    <source>
        <dbReference type="WormBase" id="C08B6.2c"/>
    </source>
</evidence>
<sequence>MYIAIFQYFRKRSNSKFCGSFLQNVTESIRENEQNYKKTINNKLIGLEPSENISDICDASLFNTSTDDFKNLSNQYPFYIFQFCHCFPPLTLTGAQRYKMSLKKAMAESSEWNKIFPIKYWYGGLKNYKCWKEVDRHLVYSLCGEATAFEINYEEARLADCLENATQRPSDCFSLYVQNLEKTTNRSNTSKDCLRYFNFMMTYLSNSSKSSFDYAIKFVSITDSHRLEQ</sequence>